<evidence type="ECO:0008006" key="4">
    <source>
        <dbReference type="Google" id="ProtNLM"/>
    </source>
</evidence>
<feature type="region of interest" description="Disordered" evidence="1">
    <location>
        <begin position="261"/>
        <end position="280"/>
    </location>
</feature>
<feature type="compositionally biased region" description="Low complexity" evidence="1">
    <location>
        <begin position="324"/>
        <end position="348"/>
    </location>
</feature>
<accession>A0AAD7TTJ6</accession>
<sequence length="1027" mass="115361">MSIATSSTPLAFAIARASAPAIAAQLKALAPDANAAPLVRQLGFEQCVTVQDLIHQIPPNYRDALGVELRKMHDLAEKRENAKSGRNKLEAHKNAGTAPSHLRLSVPVLQACKEYRDESSGLADTQAAITASLKAAEKALVAQAHKVKSDEVEFLDEALAPAKLFESLKAVVTKRWPEIMAKSKVPTLTYVDKAGQPTTSKSDAENINVTGWELNPVVVEEFHQIIIDLLPIATRVLSIAENKATAMHAKIEKKKEVAKAADDAMPVDKDPAHAGPSTQSLVDKAVAGKVKSLQDQIKKLSLKSTGSGKAKKSVAAPKKKGAPSKKGTGSPKPKKTSSSPSKKSAITGKGKGKAKAAIDYVLFRTPIEILEAAQFRNVVHLSPGVVVPERLMYDLSVGLRYMFPSYDTNKVILNAYNDFEARLRRRIKHMFADKLGDKYYDPDYEVKGSYKKKPPPEMPKWIEIGLAEGRRFVKETIAKIPGEVKRGIPDKTLAPNVAELQSFLTERQYVVTLTDKNLGLAISERSWIIAQTRKLLDDKFNYRKLTYSEAVHILDQKQIEVKAIAEEADKTLLASPYKVAEFLRSKVKEPLAKHTFPMFYDIVEQMWLEHTFPDWITFNDKTESSRGYEGSDERVFSEVFKRSLRVSSSQLVTQYQNEYYLQLRGLAMGVPESPDLANLYGWHFEKNAGVLTDQRIAFYGRYIDDCFAIVSASSGTDATQYMNNKLSFDGCEIKWETGALRAVFLDATFHLEDDHKGQNLHWEPYRKPGNHMERIPWISGHPRDVKRGTFIGEMSRLAVLSSKFTTYLEAIKGLVALYVKRGYPRDLVTYWVKQNLQVRWEKRLSEKDDTANDEGVLVLKSHYNPAWNYFHAKELGDTIFNYWRAWYEKAERGEARGSPYEKLSFPRPSRNWGAVDNVEGCFLTEVPDGVGGTLMIPDIRKLGLLDRRMIVSRKRTRNLFDLTNLWKKLVLLEVDENEAADRVSEIQLPGNTAAGSEISGDARIRMRIEHRENIHRRSPSPNKPMFG</sequence>
<feature type="compositionally biased region" description="Basic and acidic residues" evidence="1">
    <location>
        <begin position="261"/>
        <end position="272"/>
    </location>
</feature>
<dbReference type="EMBL" id="JAPEVG010000147">
    <property type="protein sequence ID" value="KAJ8481037.1"/>
    <property type="molecule type" value="Genomic_DNA"/>
</dbReference>
<reference evidence="2" key="1">
    <citation type="submission" date="2022-11" db="EMBL/GenBank/DDBJ databases">
        <title>Genome Sequence of Cubamyces cubensis.</title>
        <authorList>
            <person name="Buettner E."/>
        </authorList>
    </citation>
    <scope>NUCLEOTIDE SEQUENCE</scope>
    <source>
        <strain evidence="2">MPL-01</strain>
    </source>
</reference>
<dbReference type="Proteomes" id="UP001215151">
    <property type="component" value="Unassembled WGS sequence"/>
</dbReference>
<evidence type="ECO:0000256" key="1">
    <source>
        <dbReference type="SAM" id="MobiDB-lite"/>
    </source>
</evidence>
<feature type="region of interest" description="Disordered" evidence="1">
    <location>
        <begin position="301"/>
        <end position="350"/>
    </location>
</feature>
<dbReference type="AlphaFoldDB" id="A0AAD7TTJ6"/>
<gene>
    <name evidence="2" type="ORF">ONZ51_g6253</name>
</gene>
<evidence type="ECO:0000313" key="2">
    <source>
        <dbReference type="EMBL" id="KAJ8481037.1"/>
    </source>
</evidence>
<feature type="compositionally biased region" description="Basic residues" evidence="1">
    <location>
        <begin position="309"/>
        <end position="323"/>
    </location>
</feature>
<evidence type="ECO:0000313" key="3">
    <source>
        <dbReference type="Proteomes" id="UP001215151"/>
    </source>
</evidence>
<protein>
    <recommendedName>
        <fullName evidence="4">Reverse transcriptase domain-containing protein</fullName>
    </recommendedName>
</protein>
<proteinExistence type="predicted"/>
<dbReference type="PANTHER" id="PTHR21301:SF10">
    <property type="entry name" value="REVERSE TRANSCRIPTASE DOMAIN-CONTAINING PROTEIN"/>
    <property type="match status" value="1"/>
</dbReference>
<dbReference type="PANTHER" id="PTHR21301">
    <property type="entry name" value="REVERSE TRANSCRIPTASE"/>
    <property type="match status" value="1"/>
</dbReference>
<keyword evidence="3" id="KW-1185">Reference proteome</keyword>
<comment type="caution">
    <text evidence="2">The sequence shown here is derived from an EMBL/GenBank/DDBJ whole genome shotgun (WGS) entry which is preliminary data.</text>
</comment>
<name>A0AAD7TTJ6_9APHY</name>
<organism evidence="2 3">
    <name type="scientific">Trametes cubensis</name>
    <dbReference type="NCBI Taxonomy" id="1111947"/>
    <lineage>
        <taxon>Eukaryota</taxon>
        <taxon>Fungi</taxon>
        <taxon>Dikarya</taxon>
        <taxon>Basidiomycota</taxon>
        <taxon>Agaricomycotina</taxon>
        <taxon>Agaricomycetes</taxon>
        <taxon>Polyporales</taxon>
        <taxon>Polyporaceae</taxon>
        <taxon>Trametes</taxon>
    </lineage>
</organism>